<dbReference type="Pfam" id="PF01243">
    <property type="entry name" value="PNPOx_N"/>
    <property type="match status" value="1"/>
</dbReference>
<dbReference type="InterPro" id="IPR019576">
    <property type="entry name" value="Pyridoxamine_oxidase_dimer_C"/>
</dbReference>
<name>A0A0E9NAT2_SAICN</name>
<evidence type="ECO:0000256" key="5">
    <source>
        <dbReference type="ARBA" id="ARBA00022630"/>
    </source>
</evidence>
<dbReference type="Proteomes" id="UP000033140">
    <property type="component" value="Unassembled WGS sequence"/>
</dbReference>
<dbReference type="GO" id="GO:0008615">
    <property type="term" value="P:pyridoxine biosynthetic process"/>
    <property type="evidence" value="ECO:0007669"/>
    <property type="project" value="InterPro"/>
</dbReference>
<keyword evidence="11" id="KW-1185">Reference proteome</keyword>
<dbReference type="GO" id="GO:0010181">
    <property type="term" value="F:FMN binding"/>
    <property type="evidence" value="ECO:0007669"/>
    <property type="project" value="InterPro"/>
</dbReference>
<reference evidence="10 11" key="3">
    <citation type="journal article" date="2015" name="Genome Announc.">
        <title>Draft Genome Sequence of the Archiascomycetous Yeast Saitoella complicata.</title>
        <authorList>
            <person name="Yamauchi K."/>
            <person name="Kondo S."/>
            <person name="Hamamoto M."/>
            <person name="Takahashi Y."/>
            <person name="Ogura Y."/>
            <person name="Hayashi T."/>
            <person name="Nishida H."/>
        </authorList>
    </citation>
    <scope>NUCLEOTIDE SEQUENCE [LARGE SCALE GENOMIC DNA]</scope>
    <source>
        <strain evidence="10 11">NRRL Y-17804</strain>
    </source>
</reference>
<dbReference type="SUPFAM" id="SSF50475">
    <property type="entry name" value="FMN-binding split barrel"/>
    <property type="match status" value="1"/>
</dbReference>
<evidence type="ECO:0000256" key="4">
    <source>
        <dbReference type="ARBA" id="ARBA00012801"/>
    </source>
</evidence>
<dbReference type="EMBL" id="BACD03000006">
    <property type="protein sequence ID" value="GAO46903.1"/>
    <property type="molecule type" value="Genomic_DNA"/>
</dbReference>
<dbReference type="PROSITE" id="PS01064">
    <property type="entry name" value="PYRIDOX_OXIDASE"/>
    <property type="match status" value="1"/>
</dbReference>
<keyword evidence="6" id="KW-0288">FMN</keyword>
<dbReference type="PANTHER" id="PTHR10851">
    <property type="entry name" value="PYRIDOXINE-5-PHOSPHATE OXIDASE"/>
    <property type="match status" value="1"/>
</dbReference>
<dbReference type="Pfam" id="PF10590">
    <property type="entry name" value="PNP_phzG_C"/>
    <property type="match status" value="1"/>
</dbReference>
<evidence type="ECO:0000256" key="1">
    <source>
        <dbReference type="ARBA" id="ARBA00001917"/>
    </source>
</evidence>
<comment type="cofactor">
    <cofactor evidence="1">
        <name>FMN</name>
        <dbReference type="ChEBI" id="CHEBI:58210"/>
    </cofactor>
</comment>
<dbReference type="InterPro" id="IPR019740">
    <property type="entry name" value="Pyridox_Oxase_CS"/>
</dbReference>
<dbReference type="InterPro" id="IPR000659">
    <property type="entry name" value="Pyridox_Oxase"/>
</dbReference>
<dbReference type="GO" id="GO:0004733">
    <property type="term" value="F:pyridoxamine phosphate oxidase activity"/>
    <property type="evidence" value="ECO:0007669"/>
    <property type="project" value="UniProtKB-EC"/>
</dbReference>
<dbReference type="UniPathway" id="UPA01068">
    <property type="reaction ID" value="UER00304"/>
</dbReference>
<feature type="domain" description="Pyridoxamine 5'-phosphate oxidase N-terminal" evidence="8">
    <location>
        <begin position="78"/>
        <end position="198"/>
    </location>
</feature>
<dbReference type="Gene3D" id="2.30.110.10">
    <property type="entry name" value="Electron Transport, Fmn-binding Protein, Chain A"/>
    <property type="match status" value="1"/>
</dbReference>
<proteinExistence type="inferred from homology"/>
<dbReference type="STRING" id="698492.A0A0E9NAT2"/>
<evidence type="ECO:0000259" key="8">
    <source>
        <dbReference type="Pfam" id="PF01243"/>
    </source>
</evidence>
<dbReference type="PANTHER" id="PTHR10851:SF0">
    <property type="entry name" value="PYRIDOXINE-5'-PHOSPHATE OXIDASE"/>
    <property type="match status" value="1"/>
</dbReference>
<reference evidence="10 11" key="2">
    <citation type="journal article" date="2014" name="J. Gen. Appl. Microbiol.">
        <title>The early diverging ascomycetous budding yeast Saitoella complicata has three histone deacetylases belonging to the Clr6, Hos2, and Rpd3 lineages.</title>
        <authorList>
            <person name="Nishida H."/>
            <person name="Matsumoto T."/>
            <person name="Kondo S."/>
            <person name="Hamamoto M."/>
            <person name="Yoshikawa H."/>
        </authorList>
    </citation>
    <scope>NUCLEOTIDE SEQUENCE [LARGE SCALE GENOMIC DNA]</scope>
    <source>
        <strain evidence="10 11">NRRL Y-17804</strain>
    </source>
</reference>
<dbReference type="InterPro" id="IPR012349">
    <property type="entry name" value="Split_barrel_FMN-bd"/>
</dbReference>
<comment type="caution">
    <text evidence="10">The sequence shown here is derived from an EMBL/GenBank/DDBJ whole genome shotgun (WGS) entry which is preliminary data.</text>
</comment>
<keyword evidence="7" id="KW-0560">Oxidoreductase</keyword>
<reference evidence="10 11" key="1">
    <citation type="journal article" date="2011" name="J. Gen. Appl. Microbiol.">
        <title>Draft genome sequencing of the enigmatic yeast Saitoella complicata.</title>
        <authorList>
            <person name="Nishida H."/>
            <person name="Hamamoto M."/>
            <person name="Sugiyama J."/>
        </authorList>
    </citation>
    <scope>NUCLEOTIDE SEQUENCE [LARGE SCALE GENOMIC DNA]</scope>
    <source>
        <strain evidence="10 11">NRRL Y-17804</strain>
    </source>
</reference>
<dbReference type="HAMAP" id="MF_01629">
    <property type="entry name" value="PdxH"/>
    <property type="match status" value="1"/>
</dbReference>
<comment type="pathway">
    <text evidence="3">Cofactor metabolism; pyridoxal 5'-phosphate salvage; pyridoxal 5'-phosphate from pyridoxine 5'-phosphate: step 1/1.</text>
</comment>
<dbReference type="OMA" id="AYFRTRP"/>
<protein>
    <recommendedName>
        <fullName evidence="4">pyridoxal 5'-phosphate synthase</fullName>
        <ecNumber evidence="4">1.4.3.5</ecNumber>
    </recommendedName>
</protein>
<evidence type="ECO:0000259" key="9">
    <source>
        <dbReference type="Pfam" id="PF10590"/>
    </source>
</evidence>
<evidence type="ECO:0000313" key="10">
    <source>
        <dbReference type="EMBL" id="GAO46903.1"/>
    </source>
</evidence>
<dbReference type="NCBIfam" id="TIGR00558">
    <property type="entry name" value="pdxH"/>
    <property type="match status" value="1"/>
</dbReference>
<evidence type="ECO:0000313" key="11">
    <source>
        <dbReference type="Proteomes" id="UP000033140"/>
    </source>
</evidence>
<evidence type="ECO:0000256" key="6">
    <source>
        <dbReference type="ARBA" id="ARBA00022643"/>
    </source>
</evidence>
<evidence type="ECO:0000256" key="2">
    <source>
        <dbReference type="ARBA" id="ARBA00004738"/>
    </source>
</evidence>
<evidence type="ECO:0000256" key="3">
    <source>
        <dbReference type="ARBA" id="ARBA00005037"/>
    </source>
</evidence>
<dbReference type="InterPro" id="IPR011576">
    <property type="entry name" value="Pyridox_Oxase_N"/>
</dbReference>
<sequence length="265" mass="30247">MLQRTRLGILSKHFRPLTTSSSLMNLDSAPPSRDQRLVFAPDRYQYTKDSLNLSQVDPESPFKTFHTWFSHAKESSEVTSPDAVVLSTAELPSGRVSSRYVLLKQLDSKGFVIFSNFETSKKGRHLATNPRASLTFWWEPLQRQVRVEGIAVRLTAEESQEYYDTRPRGSRIGAWASPQSSTIENRDVLDQRVKDAETKFGGQEKIPVPPFWGGLRIVPEEVEFWQGRNNRLHDRLVYRRTVPLESVDQASTEGPGEFIIERLAP</sequence>
<dbReference type="NCBIfam" id="NF004231">
    <property type="entry name" value="PRK05679.1"/>
    <property type="match status" value="1"/>
</dbReference>
<dbReference type="EC" id="1.4.3.5" evidence="4"/>
<organism evidence="10 11">
    <name type="scientific">Saitoella complicata (strain BCRC 22490 / CBS 7301 / JCM 7358 / NBRC 10748 / NRRL Y-17804)</name>
    <dbReference type="NCBI Taxonomy" id="698492"/>
    <lineage>
        <taxon>Eukaryota</taxon>
        <taxon>Fungi</taxon>
        <taxon>Dikarya</taxon>
        <taxon>Ascomycota</taxon>
        <taxon>Taphrinomycotina</taxon>
        <taxon>Taphrinomycotina incertae sedis</taxon>
        <taxon>Saitoella</taxon>
    </lineage>
</organism>
<accession>A0A0E9NAT2</accession>
<gene>
    <name evidence="10" type="ORF">G7K_1121-t1</name>
</gene>
<comment type="pathway">
    <text evidence="2">Cofactor metabolism; pyridoxal 5'-phosphate salvage; pyridoxal 5'-phosphate from pyridoxamine 5'-phosphate: step 1/1.</text>
</comment>
<keyword evidence="5" id="KW-0285">Flavoprotein</keyword>
<dbReference type="AlphaFoldDB" id="A0A0E9NAT2"/>
<feature type="domain" description="Pyridoxine 5'-phosphate oxidase dimerisation C-terminal" evidence="9">
    <location>
        <begin position="212"/>
        <end position="265"/>
    </location>
</feature>
<evidence type="ECO:0000256" key="7">
    <source>
        <dbReference type="ARBA" id="ARBA00023002"/>
    </source>
</evidence>